<evidence type="ECO:0000256" key="4">
    <source>
        <dbReference type="ARBA" id="ARBA00022729"/>
    </source>
</evidence>
<dbReference type="NCBIfam" id="TIGR03303">
    <property type="entry name" value="OM_YaeT"/>
    <property type="match status" value="1"/>
</dbReference>
<reference evidence="10 11" key="1">
    <citation type="journal article" date="2014" name="Genome Announc.">
        <title>Draft genome sequences of eight enterohepatic helicobacter species isolated from both laboratory and wild rodents.</title>
        <authorList>
            <person name="Sheh A."/>
            <person name="Shen Z."/>
            <person name="Fox J.G."/>
        </authorList>
    </citation>
    <scope>NUCLEOTIDE SEQUENCE [LARGE SCALE GENOMIC DNA]</scope>
    <source>
        <strain evidence="10 11">MIT 96-1001</strain>
    </source>
</reference>
<feature type="domain" description="POTRA" evidence="9">
    <location>
        <begin position="344"/>
        <end position="416"/>
    </location>
</feature>
<protein>
    <recommendedName>
        <fullName evidence="8">Outer membrane protein assembly factor BamA</fullName>
    </recommendedName>
</protein>
<evidence type="ECO:0000256" key="6">
    <source>
        <dbReference type="ARBA" id="ARBA00023136"/>
    </source>
</evidence>
<dbReference type="RefSeq" id="WP_138128997.1">
    <property type="nucleotide sequence ID" value="NZ_JRPE02000011.1"/>
</dbReference>
<dbReference type="PIRSF" id="PIRSF006076">
    <property type="entry name" value="OM_assembly_OMP85"/>
    <property type="match status" value="1"/>
</dbReference>
<dbReference type="Gene3D" id="2.40.160.50">
    <property type="entry name" value="membrane protein fhac: a member of the omp85/tpsb transporter family"/>
    <property type="match status" value="1"/>
</dbReference>
<evidence type="ECO:0000256" key="7">
    <source>
        <dbReference type="ARBA" id="ARBA00023237"/>
    </source>
</evidence>
<evidence type="ECO:0000256" key="1">
    <source>
        <dbReference type="ARBA" id="ARBA00004370"/>
    </source>
</evidence>
<evidence type="ECO:0000313" key="10">
    <source>
        <dbReference type="EMBL" id="TLD91667.1"/>
    </source>
</evidence>
<dbReference type="PANTHER" id="PTHR12815">
    <property type="entry name" value="SORTING AND ASSEMBLY MACHINERY SAMM50 PROTEIN FAMILY MEMBER"/>
    <property type="match status" value="1"/>
</dbReference>
<gene>
    <name evidence="10" type="primary">bamA</name>
    <name evidence="10" type="ORF">LS74_007760</name>
</gene>
<evidence type="ECO:0000259" key="9">
    <source>
        <dbReference type="PROSITE" id="PS51779"/>
    </source>
</evidence>
<keyword evidence="5" id="KW-0677">Repeat</keyword>
<name>A0A4U8SZK4_9HELI</name>
<evidence type="ECO:0000256" key="8">
    <source>
        <dbReference type="NCBIfam" id="TIGR03303"/>
    </source>
</evidence>
<proteinExistence type="inferred from homology"/>
<evidence type="ECO:0000313" key="11">
    <source>
        <dbReference type="Proteomes" id="UP000029921"/>
    </source>
</evidence>
<dbReference type="InterPro" id="IPR023707">
    <property type="entry name" value="OM_assembly_BamA"/>
</dbReference>
<keyword evidence="2" id="KW-1134">Transmembrane beta strand</keyword>
<evidence type="ECO:0000256" key="2">
    <source>
        <dbReference type="ARBA" id="ARBA00022452"/>
    </source>
</evidence>
<dbReference type="Gene3D" id="3.10.20.310">
    <property type="entry name" value="membrane protein fhac"/>
    <property type="match status" value="5"/>
</dbReference>
<keyword evidence="7" id="KW-0998">Cell outer membrane</keyword>
<evidence type="ECO:0000256" key="3">
    <source>
        <dbReference type="ARBA" id="ARBA00022692"/>
    </source>
</evidence>
<sequence length="745" mass="84317">MKKFWCIIALLLCNVALSKEISEIRYEGLSSISSVLADEITGIKVGDTLSVDKVDKAVRNLYAQGYFEDIYADFERGVLSFYFKQKPKVASVEIKGYGSEQEKETLYSQLGIKKGDSYDETKLNRAKLVIKTILEYQGYYGTVVESEIKEVGNDGAYAITFNVNQGENIIIKNATYDGREKLKVKDLEELSANRARQFMGWMWGRNDGKLKLADLEYDGARVQDAYMRKGYLDASVSQAFVDANFSDYSANLYYKIKEGERYKVSGIKIILHVPVIEESELRKGLKIKKGEYFNIEDVRADVETIRQKIADLGYAFTRVSPDLDKDQDNAEVKVVYLIQVGQKVKIHDVIISGNSRTADRIIRRELLLAPGDTYKLTDLRESENALKRLGYFGKVKIEERRVSEDSMDLLVDVEETRTGELMFGLGYGSYDKLMVNASIRERNLFGTGQSGQLYADWSYRRQLVNLTLSNPRVLDSKYSASLSGFHSLYWNWDYREQTTGASITAGRLLTNTLRASLGYTISTTRVLDFYDSKLEGLYKQYLTMDNPLKSAISPSLYFDNTDDYYFPKNGAIISAYVEYAGLGGDEKYTKLYGKMALYYHLKSLFGVDLIARYKTQVGAIFEQGYVPITSKFYMGGISSVRGYQISSLTPRDPSGQIRIGGNYMMTHSAELSYGILEKAQMRLALFADYGMIGVSSFNETTRASWGLAVEWISPMGPIVLVFPRPINPQPGDRTSTFEFTMGTRF</sequence>
<keyword evidence="11" id="KW-1185">Reference proteome</keyword>
<organism evidence="10 11">
    <name type="scientific">Helicobacter magdeburgensis</name>
    <dbReference type="NCBI Taxonomy" id="471858"/>
    <lineage>
        <taxon>Bacteria</taxon>
        <taxon>Pseudomonadati</taxon>
        <taxon>Campylobacterota</taxon>
        <taxon>Epsilonproteobacteria</taxon>
        <taxon>Campylobacterales</taxon>
        <taxon>Helicobacteraceae</taxon>
        <taxon>Helicobacter</taxon>
    </lineage>
</organism>
<dbReference type="Pfam" id="PF07244">
    <property type="entry name" value="POTRA"/>
    <property type="match status" value="5"/>
</dbReference>
<dbReference type="GO" id="GO:0009279">
    <property type="term" value="C:cell outer membrane"/>
    <property type="evidence" value="ECO:0007669"/>
    <property type="project" value="UniProtKB-UniRule"/>
</dbReference>
<dbReference type="Proteomes" id="UP000029921">
    <property type="component" value="Unassembled WGS sequence"/>
</dbReference>
<dbReference type="Pfam" id="PF01103">
    <property type="entry name" value="Omp85"/>
    <property type="match status" value="1"/>
</dbReference>
<keyword evidence="4" id="KW-0732">Signal</keyword>
<dbReference type="InterPro" id="IPR000184">
    <property type="entry name" value="Bac_surfAg_D15"/>
</dbReference>
<comment type="caution">
    <text evidence="10">The sequence shown here is derived from an EMBL/GenBank/DDBJ whole genome shotgun (WGS) entry which is preliminary data.</text>
</comment>
<dbReference type="PROSITE" id="PS51779">
    <property type="entry name" value="POTRA"/>
    <property type="match status" value="2"/>
</dbReference>
<comment type="subcellular location">
    <subcellularLocation>
        <location evidence="1">Membrane</location>
    </subcellularLocation>
</comment>
<evidence type="ECO:0000256" key="5">
    <source>
        <dbReference type="ARBA" id="ARBA00022737"/>
    </source>
</evidence>
<dbReference type="HAMAP" id="MF_01430">
    <property type="entry name" value="OM_assembly_BamA"/>
    <property type="match status" value="1"/>
</dbReference>
<keyword evidence="3" id="KW-0812">Transmembrane</keyword>
<dbReference type="PANTHER" id="PTHR12815:SF23">
    <property type="entry name" value="OUTER MEMBRANE PROTEIN ASSEMBLY FACTOR BAMA"/>
    <property type="match status" value="1"/>
</dbReference>
<dbReference type="AlphaFoldDB" id="A0A4U8SZK4"/>
<feature type="domain" description="POTRA" evidence="9">
    <location>
        <begin position="262"/>
        <end position="341"/>
    </location>
</feature>
<dbReference type="EMBL" id="JRPE02000011">
    <property type="protein sequence ID" value="TLD91667.1"/>
    <property type="molecule type" value="Genomic_DNA"/>
</dbReference>
<accession>A0A4U8SZK4</accession>
<dbReference type="InterPro" id="IPR034746">
    <property type="entry name" value="POTRA"/>
</dbReference>
<dbReference type="InterPro" id="IPR010827">
    <property type="entry name" value="BamA/TamA_POTRA"/>
</dbReference>
<dbReference type="InterPro" id="IPR039910">
    <property type="entry name" value="D15-like"/>
</dbReference>
<dbReference type="GO" id="GO:0071709">
    <property type="term" value="P:membrane assembly"/>
    <property type="evidence" value="ECO:0007669"/>
    <property type="project" value="InterPro"/>
</dbReference>
<keyword evidence="6" id="KW-0472">Membrane</keyword>